<protein>
    <submittedName>
        <fullName evidence="1">Uncharacterized protein</fullName>
    </submittedName>
</protein>
<name>A0A6J8B6T7_MYTCO</name>
<sequence length="350" mass="40550">MLKNNTSTDQILKNHGYFPLSVSDVFTCLRKNLHYNSIQVMYGLFDWSLIWKVLSSMKNDLVRLRFQKMNLRDNIPTESIDSASSNDELLDVLQSSVIEPIQKITNIVLRIATCSRCCNDEKRDVNRRIGHRFHAVHVIEKTSHTRFKPSSIQFCKHDHKKKIVIAVADLMNKENVKLFDILTSLYQLLLSLELQTDLITLFATVDMRVHFPELLETVCRFTNPVLLFAKINRDKSFLSFLKSNKMSILGAIESSLLPHDTIMKLLNNLSPADVIRHQLVMTNVRDMRDFQDHESMNEVKIKRISAGAYYNETTLYVWNDMENNHLEIELAHSTLVVENSHARHILSILL</sequence>
<reference evidence="1 2" key="1">
    <citation type="submission" date="2020-06" db="EMBL/GenBank/DDBJ databases">
        <authorList>
            <person name="Li R."/>
            <person name="Bekaert M."/>
        </authorList>
    </citation>
    <scope>NUCLEOTIDE SEQUENCE [LARGE SCALE GENOMIC DNA]</scope>
    <source>
        <strain evidence="2">wild</strain>
    </source>
</reference>
<organism evidence="1 2">
    <name type="scientific">Mytilus coruscus</name>
    <name type="common">Sea mussel</name>
    <dbReference type="NCBI Taxonomy" id="42192"/>
    <lineage>
        <taxon>Eukaryota</taxon>
        <taxon>Metazoa</taxon>
        <taxon>Spiralia</taxon>
        <taxon>Lophotrochozoa</taxon>
        <taxon>Mollusca</taxon>
        <taxon>Bivalvia</taxon>
        <taxon>Autobranchia</taxon>
        <taxon>Pteriomorphia</taxon>
        <taxon>Mytilida</taxon>
        <taxon>Mytiloidea</taxon>
        <taxon>Mytilidae</taxon>
        <taxon>Mytilinae</taxon>
        <taxon>Mytilus</taxon>
    </lineage>
</organism>
<dbReference type="AlphaFoldDB" id="A0A6J8B6T7"/>
<dbReference type="EMBL" id="CACVKT020002586">
    <property type="protein sequence ID" value="CAC5378734.1"/>
    <property type="molecule type" value="Genomic_DNA"/>
</dbReference>
<evidence type="ECO:0000313" key="2">
    <source>
        <dbReference type="Proteomes" id="UP000507470"/>
    </source>
</evidence>
<dbReference type="OrthoDB" id="10426684at2759"/>
<dbReference type="SUPFAM" id="SSF52777">
    <property type="entry name" value="CoA-dependent acyltransferases"/>
    <property type="match status" value="1"/>
</dbReference>
<dbReference type="Proteomes" id="UP000507470">
    <property type="component" value="Unassembled WGS sequence"/>
</dbReference>
<accession>A0A6J8B6T7</accession>
<proteinExistence type="predicted"/>
<keyword evidence="2" id="KW-1185">Reference proteome</keyword>
<gene>
    <name evidence="1" type="ORF">MCOR_14883</name>
</gene>
<evidence type="ECO:0000313" key="1">
    <source>
        <dbReference type="EMBL" id="CAC5378734.1"/>
    </source>
</evidence>
<dbReference type="Gene3D" id="3.30.559.30">
    <property type="entry name" value="Nonribosomal peptide synthetase, condensation domain"/>
    <property type="match status" value="1"/>
</dbReference>